<name>A0A414M3J9_9BACE</name>
<dbReference type="Proteomes" id="UP000283538">
    <property type="component" value="Unassembled WGS sequence"/>
</dbReference>
<evidence type="ECO:0000313" key="2">
    <source>
        <dbReference type="Proteomes" id="UP000283538"/>
    </source>
</evidence>
<organism evidence="1 2">
    <name type="scientific">Bacteroides eggerthii</name>
    <dbReference type="NCBI Taxonomy" id="28111"/>
    <lineage>
        <taxon>Bacteria</taxon>
        <taxon>Pseudomonadati</taxon>
        <taxon>Bacteroidota</taxon>
        <taxon>Bacteroidia</taxon>
        <taxon>Bacteroidales</taxon>
        <taxon>Bacteroidaceae</taxon>
        <taxon>Bacteroides</taxon>
    </lineage>
</organism>
<sequence>MNVIVLGTSAISHTSAISIIRGNMGADSIKLRIVISTEASFFFSRFWKDDRDIGNKMRGTQNCVPFQFG</sequence>
<protein>
    <submittedName>
        <fullName evidence="1">Uncharacterized protein</fullName>
    </submittedName>
</protein>
<reference evidence="1 2" key="1">
    <citation type="submission" date="2018-08" db="EMBL/GenBank/DDBJ databases">
        <title>A genome reference for cultivated species of the human gut microbiota.</title>
        <authorList>
            <person name="Zou Y."/>
            <person name="Xue W."/>
            <person name="Luo G."/>
        </authorList>
    </citation>
    <scope>NUCLEOTIDE SEQUENCE [LARGE SCALE GENOMIC DNA]</scope>
    <source>
        <strain evidence="1 2">AM26-26AC</strain>
    </source>
</reference>
<gene>
    <name evidence="1" type="ORF">DW701_16380</name>
</gene>
<dbReference type="AlphaFoldDB" id="A0A414M3J9"/>
<evidence type="ECO:0000313" key="1">
    <source>
        <dbReference type="EMBL" id="RHF03372.1"/>
    </source>
</evidence>
<accession>A0A414M3J9</accession>
<comment type="caution">
    <text evidence="1">The sequence shown here is derived from an EMBL/GenBank/DDBJ whole genome shotgun (WGS) entry which is preliminary data.</text>
</comment>
<proteinExistence type="predicted"/>
<dbReference type="EMBL" id="QSLA01000028">
    <property type="protein sequence ID" value="RHF03372.1"/>
    <property type="molecule type" value="Genomic_DNA"/>
</dbReference>